<dbReference type="GO" id="GO:0006508">
    <property type="term" value="P:proteolysis"/>
    <property type="evidence" value="ECO:0007669"/>
    <property type="project" value="UniProtKB-KW"/>
</dbReference>
<comment type="similarity">
    <text evidence="2 7 8">Belongs to the peptidase S8 family.</text>
</comment>
<keyword evidence="3" id="KW-0964">Secreted</keyword>
<feature type="active site" description="Charge relay system" evidence="7">
    <location>
        <position position="533"/>
    </location>
</feature>
<evidence type="ECO:0000256" key="5">
    <source>
        <dbReference type="ARBA" id="ARBA00022801"/>
    </source>
</evidence>
<dbReference type="PROSITE" id="PS51892">
    <property type="entry name" value="SUBTILASE"/>
    <property type="match status" value="1"/>
</dbReference>
<reference evidence="10 11" key="1">
    <citation type="submission" date="2017-10" db="EMBL/GenBank/DDBJ databases">
        <title>Bacillus sp. nov., a halophilic bacterium isolated from a Keqin Lake.</title>
        <authorList>
            <person name="Wang H."/>
        </authorList>
    </citation>
    <scope>NUCLEOTIDE SEQUENCE [LARGE SCALE GENOMIC DNA]</scope>
    <source>
        <strain evidence="10 11">KQ-12</strain>
    </source>
</reference>
<evidence type="ECO:0000256" key="8">
    <source>
        <dbReference type="RuleBase" id="RU003355"/>
    </source>
</evidence>
<dbReference type="EMBL" id="PDOD01000001">
    <property type="protein sequence ID" value="PYZ94587.1"/>
    <property type="molecule type" value="Genomic_DNA"/>
</dbReference>
<dbReference type="PROSITE" id="PS00138">
    <property type="entry name" value="SUBTILASE_SER"/>
    <property type="match status" value="1"/>
</dbReference>
<keyword evidence="11" id="KW-1185">Reference proteome</keyword>
<dbReference type="InterPro" id="IPR034084">
    <property type="entry name" value="Thermitase-like_dom"/>
</dbReference>
<evidence type="ECO:0000256" key="1">
    <source>
        <dbReference type="ARBA" id="ARBA00004613"/>
    </source>
</evidence>
<keyword evidence="6 7" id="KW-0720">Serine protease</keyword>
<proteinExistence type="inferred from homology"/>
<evidence type="ECO:0000256" key="3">
    <source>
        <dbReference type="ARBA" id="ARBA00022525"/>
    </source>
</evidence>
<dbReference type="InterPro" id="IPR000209">
    <property type="entry name" value="Peptidase_S8/S53_dom"/>
</dbReference>
<keyword evidence="5 7" id="KW-0378">Hydrolase</keyword>
<evidence type="ECO:0000256" key="4">
    <source>
        <dbReference type="ARBA" id="ARBA00022670"/>
    </source>
</evidence>
<dbReference type="Gene3D" id="3.40.50.200">
    <property type="entry name" value="Peptidase S8/S53 domain"/>
    <property type="match status" value="1"/>
</dbReference>
<evidence type="ECO:0000256" key="2">
    <source>
        <dbReference type="ARBA" id="ARBA00011073"/>
    </source>
</evidence>
<dbReference type="InterPro" id="IPR050131">
    <property type="entry name" value="Peptidase_S8_subtilisin-like"/>
</dbReference>
<dbReference type="RefSeq" id="WP_110608220.1">
    <property type="nucleotide sequence ID" value="NZ_PDOD01000001.1"/>
</dbReference>
<protein>
    <submittedName>
        <fullName evidence="10">Peptidase S8</fullName>
    </submittedName>
</protein>
<dbReference type="PROSITE" id="PS00136">
    <property type="entry name" value="SUBTILASE_ASP"/>
    <property type="match status" value="1"/>
</dbReference>
<dbReference type="Proteomes" id="UP000248214">
    <property type="component" value="Unassembled WGS sequence"/>
</dbReference>
<dbReference type="CDD" id="cd07484">
    <property type="entry name" value="Peptidases_S8_Thermitase_like"/>
    <property type="match status" value="1"/>
</dbReference>
<gene>
    <name evidence="10" type="ORF">CR194_03385</name>
</gene>
<dbReference type="SUPFAM" id="SSF52743">
    <property type="entry name" value="Subtilisin-like"/>
    <property type="match status" value="1"/>
</dbReference>
<evidence type="ECO:0000259" key="9">
    <source>
        <dbReference type="Pfam" id="PF00082"/>
    </source>
</evidence>
<dbReference type="Pfam" id="PF00082">
    <property type="entry name" value="Peptidase_S8"/>
    <property type="match status" value="1"/>
</dbReference>
<evidence type="ECO:0000256" key="6">
    <source>
        <dbReference type="ARBA" id="ARBA00022825"/>
    </source>
</evidence>
<feature type="active site" description="Charge relay system" evidence="7">
    <location>
        <position position="346"/>
    </location>
</feature>
<keyword evidence="4 7" id="KW-0645">Protease</keyword>
<dbReference type="InterPro" id="IPR023828">
    <property type="entry name" value="Peptidase_S8_Ser-AS"/>
</dbReference>
<dbReference type="PRINTS" id="PR00723">
    <property type="entry name" value="SUBTILISIN"/>
</dbReference>
<comment type="caution">
    <text evidence="10">The sequence shown here is derived from an EMBL/GenBank/DDBJ whole genome shotgun (WGS) entry which is preliminary data.</text>
</comment>
<feature type="domain" description="Peptidase S8/S53" evidence="9">
    <location>
        <begin position="337"/>
        <end position="581"/>
    </location>
</feature>
<dbReference type="GO" id="GO:0005576">
    <property type="term" value="C:extracellular region"/>
    <property type="evidence" value="ECO:0007669"/>
    <property type="project" value="UniProtKB-SubCell"/>
</dbReference>
<comment type="subcellular location">
    <subcellularLocation>
        <location evidence="1">Secreted</location>
    </subcellularLocation>
</comment>
<evidence type="ECO:0000256" key="7">
    <source>
        <dbReference type="PROSITE-ProRule" id="PRU01240"/>
    </source>
</evidence>
<dbReference type="PANTHER" id="PTHR43806:SF11">
    <property type="entry name" value="CEREVISIN-RELATED"/>
    <property type="match status" value="1"/>
</dbReference>
<dbReference type="PANTHER" id="PTHR43806">
    <property type="entry name" value="PEPTIDASE S8"/>
    <property type="match status" value="1"/>
</dbReference>
<evidence type="ECO:0000313" key="10">
    <source>
        <dbReference type="EMBL" id="PYZ94587.1"/>
    </source>
</evidence>
<dbReference type="GO" id="GO:0004252">
    <property type="term" value="F:serine-type endopeptidase activity"/>
    <property type="evidence" value="ECO:0007669"/>
    <property type="project" value="UniProtKB-UniRule"/>
</dbReference>
<dbReference type="AlphaFoldDB" id="A0A323TLF7"/>
<evidence type="ECO:0000313" key="11">
    <source>
        <dbReference type="Proteomes" id="UP000248214"/>
    </source>
</evidence>
<feature type="active site" description="Charge relay system" evidence="7">
    <location>
        <position position="379"/>
    </location>
</feature>
<organism evidence="10 11">
    <name type="scientific">Salipaludibacillus keqinensis</name>
    <dbReference type="NCBI Taxonomy" id="2045207"/>
    <lineage>
        <taxon>Bacteria</taxon>
        <taxon>Bacillati</taxon>
        <taxon>Bacillota</taxon>
        <taxon>Bacilli</taxon>
        <taxon>Bacillales</taxon>
        <taxon>Bacillaceae</taxon>
    </lineage>
</organism>
<dbReference type="InterPro" id="IPR015500">
    <property type="entry name" value="Peptidase_S8_subtilisin-rel"/>
</dbReference>
<dbReference type="InterPro" id="IPR023827">
    <property type="entry name" value="Peptidase_S8_Asp-AS"/>
</dbReference>
<accession>A0A323TLF7</accession>
<name>A0A323TLF7_9BACI</name>
<dbReference type="OrthoDB" id="9798386at2"/>
<sequence>MKGIYRLALSFSIILIFLLALWFRSEHLDHSAHPDNDSIVQQKAFNELQAEDLVMTIELFLQQVKLDLAKWQEDMEEDPALRENWLNEQINDHPHIDGFTAFSMPSKEKLYEKGSLPEDAIDKLFQGEPEINGWTYSQPYISQGSKKMVLGLTKDNHCFVSEVDISFVEKYVKELASLSDNNGNFFIGDSQLDVSFSDEEAEVDELSVVKKIPELDWGLYLSSEQEFSSKDHLKKGEVVVVLDDDIDPEKWSKEHEVFLLDYSGNSAVVRDLTRDAEEMMEEWYGDPTVVYMEPNYTFEKQTIAKETNLLPDDEFYNLYQWNLKQLHVEGAWSETIGSDIPVAIVDSGVDPSHPDLEKRIVKGYNAFEDNEAFVDDNGHGTHVAGIFGAVTNNGEGIAGVTWSNPILAVKVLDHEAIGNSFSIAKGIRWATDNGARVINLSLGDEHRSEVMHQAIKYAYERDVVLIAATGNDNVETPMYPAAFEEVLAVGSINDLEERSFFSNYGKHTDVTAPGEHIPSTFVGGQFVMMSGTSMASPHVAGLAALILSRDETLTNSEVYDIIRSTAFDLGKKGFDQYYGYGTVNASEALKQ</sequence>
<dbReference type="InterPro" id="IPR036852">
    <property type="entry name" value="Peptidase_S8/S53_dom_sf"/>
</dbReference>